<accession>A0A9X0HNF0</accession>
<gene>
    <name evidence="1" type="ORF">ASU33_20875</name>
</gene>
<dbReference type="RefSeq" id="WP_059068402.1">
    <property type="nucleotide sequence ID" value="NZ_LNAL01000004.1"/>
</dbReference>
<dbReference type="EMBL" id="LNAL01000004">
    <property type="protein sequence ID" value="KUG09219.1"/>
    <property type="molecule type" value="Genomic_DNA"/>
</dbReference>
<dbReference type="Proteomes" id="UP000054223">
    <property type="component" value="Unassembled WGS sequence"/>
</dbReference>
<name>A0A9X0HNF0_SOLP1</name>
<evidence type="ECO:0000313" key="1">
    <source>
        <dbReference type="EMBL" id="KUG09219.1"/>
    </source>
</evidence>
<dbReference type="AlphaFoldDB" id="A0A9X0HNF0"/>
<organism evidence="1 2">
    <name type="scientific">Solirubrum puertoriconensis</name>
    <dbReference type="NCBI Taxonomy" id="1751427"/>
    <lineage>
        <taxon>Bacteria</taxon>
        <taxon>Pseudomonadati</taxon>
        <taxon>Bacteroidota</taxon>
        <taxon>Cytophagia</taxon>
        <taxon>Cytophagales</taxon>
    </lineage>
</organism>
<keyword evidence="2" id="KW-1185">Reference proteome</keyword>
<proteinExistence type="predicted"/>
<sequence>MTKKRTPHPLLRAWQDFSPADFPRLLAGDQQLIARGSRVLDYRSYDAFVKSSDFGGESTNFHLSLLPQPFIGNLTRASVFLLFLNPGFSPGDYYALQHSPTYAAAIMRNLAQKNGADAYPFFFLDPQFAWTAGGRWWQTKFRSIAGELANRNGCSLQKALEHISRHIACLEMYPYHSQSFREPKVELASKKLICQYVKDVLVPRALGDDAMIVAARRAAHWQLPLSHKNIIQLSTGEARGAHMTMNTSSGRAILQKLQELW</sequence>
<comment type="caution">
    <text evidence="1">The sequence shown here is derived from an EMBL/GenBank/DDBJ whole genome shotgun (WGS) entry which is preliminary data.</text>
</comment>
<protein>
    <submittedName>
        <fullName evidence="1">Uncharacterized protein</fullName>
    </submittedName>
</protein>
<evidence type="ECO:0000313" key="2">
    <source>
        <dbReference type="Proteomes" id="UP000054223"/>
    </source>
</evidence>
<reference evidence="1 2" key="1">
    <citation type="submission" date="2015-11" db="EMBL/GenBank/DDBJ databases">
        <title>Solirubrum puertoriconensis gen. nov. an environmental bacteria isolated in Puerto Rico.</title>
        <authorList>
            <person name="Cuebas-Irizarry M.F."/>
            <person name="Montalvo-Rodriguez R."/>
        </authorList>
    </citation>
    <scope>NUCLEOTIDE SEQUENCE [LARGE SCALE GENOMIC DNA]</scope>
    <source>
        <strain evidence="1 2">MC1A</strain>
    </source>
</reference>
<dbReference type="OrthoDB" id="8451090at2"/>